<evidence type="ECO:0000313" key="2">
    <source>
        <dbReference type="Proteomes" id="UP000215059"/>
    </source>
</evidence>
<reference evidence="1 2" key="1">
    <citation type="submission" date="2017-07" db="EMBL/GenBank/DDBJ databases">
        <title>Fictibacillus sp. nov. GDSW-R2A3 Genome sequencing and assembly.</title>
        <authorList>
            <person name="Mayilraj S."/>
        </authorList>
    </citation>
    <scope>NUCLEOTIDE SEQUENCE [LARGE SCALE GENOMIC DNA]</scope>
    <source>
        <strain evidence="1 2">GDSW-R2A3</strain>
    </source>
</reference>
<comment type="caution">
    <text evidence="1">The sequence shown here is derived from an EMBL/GenBank/DDBJ whole genome shotgun (WGS) entry which is preliminary data.</text>
</comment>
<evidence type="ECO:0000313" key="1">
    <source>
        <dbReference type="EMBL" id="OYD59292.1"/>
    </source>
</evidence>
<sequence>MHPLIEELIEKARKTARLDKHHLFSWEIYRKKDALYQTRYLLSMEWFPLGIHKRKKGDLNPSGTAAVEIDMHTKQFNHIIFTESQGSRLKADDVEQWILEVTGLHTSQFTCTSKNEEKFEYSACVNGIPVYPGGTIMVEKDAQGNVILFSKSGFFPNDSEAVEEEFTLKAENLSDVFYEQLKFYDFPSQKCNRWIPLYGVEEVFVTNQDKSRITYDTDKQLTVSINENVRWEESGTVEKIALKPLAWDHETVPIEHVLENRLHPDLVPITQQEIENVKHAVVRFMQNHFPKESGVWNLIHILRDGGYIVALLKKPDDRRAISQWKRLFLKSDGTSVLQMADNDFMLEMLRELELGAAPTLTKEEAFRMLQPYLELKPYYVYDARQNRHVFSGKLDCKYGVAADTGEVLELDDI</sequence>
<gene>
    <name evidence="1" type="ORF">CGZ90_05205</name>
</gene>
<dbReference type="RefSeq" id="WP_094251253.1">
    <property type="nucleotide sequence ID" value="NZ_JBHLXL010000001.1"/>
</dbReference>
<accession>A0A235FDL3</accession>
<dbReference type="EMBL" id="NOII01000001">
    <property type="protein sequence ID" value="OYD59292.1"/>
    <property type="molecule type" value="Genomic_DNA"/>
</dbReference>
<name>A0A235FDL3_9BACL</name>
<proteinExistence type="predicted"/>
<dbReference type="OrthoDB" id="2431483at2"/>
<evidence type="ECO:0008006" key="3">
    <source>
        <dbReference type="Google" id="ProtNLM"/>
    </source>
</evidence>
<protein>
    <recommendedName>
        <fullName evidence="3">DUF4901 domain-containing protein</fullName>
    </recommendedName>
</protein>
<dbReference type="Proteomes" id="UP000215059">
    <property type="component" value="Unassembled WGS sequence"/>
</dbReference>
<dbReference type="AlphaFoldDB" id="A0A235FDL3"/>
<organism evidence="1 2">
    <name type="scientific">Fictibacillus aquaticus</name>
    <dbReference type="NCBI Taxonomy" id="2021314"/>
    <lineage>
        <taxon>Bacteria</taxon>
        <taxon>Bacillati</taxon>
        <taxon>Bacillota</taxon>
        <taxon>Bacilli</taxon>
        <taxon>Bacillales</taxon>
        <taxon>Fictibacillaceae</taxon>
        <taxon>Fictibacillus</taxon>
    </lineage>
</organism>
<keyword evidence="2" id="KW-1185">Reference proteome</keyword>